<dbReference type="Proteomes" id="UP001500729">
    <property type="component" value="Unassembled WGS sequence"/>
</dbReference>
<proteinExistence type="predicted"/>
<evidence type="ECO:0000313" key="2">
    <source>
        <dbReference type="EMBL" id="GAA0518681.1"/>
    </source>
</evidence>
<protein>
    <recommendedName>
        <fullName evidence="4">DUF3592 domain-containing protein</fullName>
    </recommendedName>
</protein>
<reference evidence="3" key="1">
    <citation type="journal article" date="2019" name="Int. J. Syst. Evol. Microbiol.">
        <title>The Global Catalogue of Microorganisms (GCM) 10K type strain sequencing project: providing services to taxonomists for standard genome sequencing and annotation.</title>
        <authorList>
            <consortium name="The Broad Institute Genomics Platform"/>
            <consortium name="The Broad Institute Genome Sequencing Center for Infectious Disease"/>
            <person name="Wu L."/>
            <person name="Ma J."/>
        </authorList>
    </citation>
    <scope>NUCLEOTIDE SEQUENCE [LARGE SCALE GENOMIC DNA]</scope>
    <source>
        <strain evidence="3">JCM 10303</strain>
    </source>
</reference>
<feature type="transmembrane region" description="Helical" evidence="1">
    <location>
        <begin position="191"/>
        <end position="209"/>
    </location>
</feature>
<evidence type="ECO:0000313" key="3">
    <source>
        <dbReference type="Proteomes" id="UP001500729"/>
    </source>
</evidence>
<gene>
    <name evidence="2" type="ORF">GCM10009533_17250</name>
</gene>
<feature type="transmembrane region" description="Helical" evidence="1">
    <location>
        <begin position="38"/>
        <end position="59"/>
    </location>
</feature>
<keyword evidence="1" id="KW-1133">Transmembrane helix</keyword>
<evidence type="ECO:0008006" key="4">
    <source>
        <dbReference type="Google" id="ProtNLM"/>
    </source>
</evidence>
<dbReference type="RefSeq" id="WP_009942620.1">
    <property type="nucleotide sequence ID" value="NZ_BAAAGS010000008.1"/>
</dbReference>
<name>A0ABP3ME51_SACER</name>
<organism evidence="2 3">
    <name type="scientific">Saccharopolyspora erythraea</name>
    <name type="common">Streptomyces erythraeus</name>
    <dbReference type="NCBI Taxonomy" id="1836"/>
    <lineage>
        <taxon>Bacteria</taxon>
        <taxon>Bacillati</taxon>
        <taxon>Actinomycetota</taxon>
        <taxon>Actinomycetes</taxon>
        <taxon>Pseudonocardiales</taxon>
        <taxon>Pseudonocardiaceae</taxon>
        <taxon>Saccharopolyspora</taxon>
    </lineage>
</organism>
<feature type="transmembrane region" description="Helical" evidence="1">
    <location>
        <begin position="12"/>
        <end position="32"/>
    </location>
</feature>
<accession>A0ABP3ME51</accession>
<sequence length="225" mass="24076">MRRWHEGVLAELVVAAGVPLLAMGLMAWGAYLDAYGSGGAAGFGLQILAMLVWLSSLALHPEDAMGANFVALLALMFALGLAKVGIDDAALHERGLRTVCTVLDVVEREETTSHYTPSSDPDMPGSWSTTTTYYYDHGLRCDSGPVEDLTTEGSAAAKKGERLEIAYDPHGWLAPVPADALTDGTAAKRTAAALLAVAVVARTGGVIWLQSSSWRYRRRSRSGRW</sequence>
<keyword evidence="1" id="KW-0812">Transmembrane</keyword>
<feature type="transmembrane region" description="Helical" evidence="1">
    <location>
        <begin position="66"/>
        <end position="86"/>
    </location>
</feature>
<keyword evidence="1" id="KW-0472">Membrane</keyword>
<comment type="caution">
    <text evidence="2">The sequence shown here is derived from an EMBL/GenBank/DDBJ whole genome shotgun (WGS) entry which is preliminary data.</text>
</comment>
<keyword evidence="3" id="KW-1185">Reference proteome</keyword>
<dbReference type="EMBL" id="BAAAGS010000008">
    <property type="protein sequence ID" value="GAA0518681.1"/>
    <property type="molecule type" value="Genomic_DNA"/>
</dbReference>
<evidence type="ECO:0000256" key="1">
    <source>
        <dbReference type="SAM" id="Phobius"/>
    </source>
</evidence>